<protein>
    <recommendedName>
        <fullName evidence="3">XisI protein</fullName>
    </recommendedName>
</protein>
<proteinExistence type="predicted"/>
<accession>A0A3S1C3E5</accession>
<comment type="caution">
    <text evidence="1">The sequence shown here is derived from an EMBL/GenBank/DDBJ whole genome shotgun (WGS) entry which is preliminary data.</text>
</comment>
<reference evidence="1" key="1">
    <citation type="submission" date="2018-12" db="EMBL/GenBank/DDBJ databases">
        <authorList>
            <person name="Will S."/>
            <person name="Neumann-Schaal M."/>
            <person name="Henke P."/>
        </authorList>
    </citation>
    <scope>NUCLEOTIDE SEQUENCE</scope>
    <source>
        <strain evidence="1">PCC 7102</strain>
    </source>
</reference>
<evidence type="ECO:0000313" key="2">
    <source>
        <dbReference type="Proteomes" id="UP000271624"/>
    </source>
</evidence>
<evidence type="ECO:0008006" key="3">
    <source>
        <dbReference type="Google" id="ProtNLM"/>
    </source>
</evidence>
<dbReference type="EMBL" id="RSCL01000039">
    <property type="protein sequence ID" value="RUS95922.1"/>
    <property type="molecule type" value="Genomic_DNA"/>
</dbReference>
<dbReference type="InterPro" id="IPR035943">
    <property type="entry name" value="XisI-like_sf"/>
</dbReference>
<keyword evidence="2" id="KW-1185">Reference proteome</keyword>
<dbReference type="Gene3D" id="3.30.310.110">
    <property type="entry name" value="XisI-like"/>
    <property type="match status" value="1"/>
</dbReference>
<reference evidence="1" key="2">
    <citation type="journal article" date="2019" name="Genome Biol. Evol.">
        <title>Day and night: Metabolic profiles and evolutionary relationships of six axenic non-marine cyanobacteria.</title>
        <authorList>
            <person name="Will S.E."/>
            <person name="Henke P."/>
            <person name="Boedeker C."/>
            <person name="Huang S."/>
            <person name="Brinkmann H."/>
            <person name="Rohde M."/>
            <person name="Jarek M."/>
            <person name="Friedl T."/>
            <person name="Seufert S."/>
            <person name="Schumacher M."/>
            <person name="Overmann J."/>
            <person name="Neumann-Schaal M."/>
            <person name="Petersen J."/>
        </authorList>
    </citation>
    <scope>NUCLEOTIDE SEQUENCE [LARGE SCALE GENOMIC DNA]</scope>
    <source>
        <strain evidence="1">PCC 7102</strain>
    </source>
</reference>
<dbReference type="CDD" id="cd16382">
    <property type="entry name" value="XisI-like"/>
    <property type="match status" value="1"/>
</dbReference>
<sequence length="70" mass="7783">MLMNAGWLGTQRIHGIIVHVEIINSKIWIQRDGIEDGITCELVAAGVPSSDIVLAFHPEYVRQHTGYAIK</sequence>
<name>A0A3S1C3E5_9CYAN</name>
<gene>
    <name evidence="1" type="ORF">DSM106972_089350</name>
</gene>
<dbReference type="AlphaFoldDB" id="A0A3S1C3E5"/>
<organism evidence="1 2">
    <name type="scientific">Dulcicalothrix desertica PCC 7102</name>
    <dbReference type="NCBI Taxonomy" id="232991"/>
    <lineage>
        <taxon>Bacteria</taxon>
        <taxon>Bacillati</taxon>
        <taxon>Cyanobacteriota</taxon>
        <taxon>Cyanophyceae</taxon>
        <taxon>Nostocales</taxon>
        <taxon>Calotrichaceae</taxon>
        <taxon>Dulcicalothrix</taxon>
    </lineage>
</organism>
<dbReference type="Pfam" id="PF08869">
    <property type="entry name" value="XisI"/>
    <property type="match status" value="1"/>
</dbReference>
<dbReference type="SUPFAM" id="SSF143847">
    <property type="entry name" value="XisI-like"/>
    <property type="match status" value="1"/>
</dbReference>
<dbReference type="InterPro" id="IPR014968">
    <property type="entry name" value="XisI"/>
</dbReference>
<dbReference type="Proteomes" id="UP000271624">
    <property type="component" value="Unassembled WGS sequence"/>
</dbReference>
<evidence type="ECO:0000313" key="1">
    <source>
        <dbReference type="EMBL" id="RUS95922.1"/>
    </source>
</evidence>